<evidence type="ECO:0000313" key="3">
    <source>
        <dbReference type="Proteomes" id="UP001596138"/>
    </source>
</evidence>
<proteinExistence type="predicted"/>
<name>A0ABW1SZ96_9ACTN</name>
<evidence type="ECO:0000313" key="2">
    <source>
        <dbReference type="EMBL" id="MFC6237584.1"/>
    </source>
</evidence>
<organism evidence="2 3">
    <name type="scientific">Longivirga aurantiaca</name>
    <dbReference type="NCBI Taxonomy" id="1837743"/>
    <lineage>
        <taxon>Bacteria</taxon>
        <taxon>Bacillati</taxon>
        <taxon>Actinomycetota</taxon>
        <taxon>Actinomycetes</taxon>
        <taxon>Sporichthyales</taxon>
        <taxon>Sporichthyaceae</taxon>
        <taxon>Longivirga</taxon>
    </lineage>
</organism>
<evidence type="ECO:0000256" key="1">
    <source>
        <dbReference type="SAM" id="Phobius"/>
    </source>
</evidence>
<sequence>MSQPSGRRAAFGAALLGVLLLLVSGVAGALPQSVATAPVAASSSAPSLEASTSQLGHAALRTSHASVTGAIGADRSAVGKGSSSAVPVTLLLLALACLAIAVRRARTPMSSAPVRARGSRAPPTLASC</sequence>
<reference evidence="3" key="1">
    <citation type="journal article" date="2019" name="Int. J. Syst. Evol. Microbiol.">
        <title>The Global Catalogue of Microorganisms (GCM) 10K type strain sequencing project: providing services to taxonomists for standard genome sequencing and annotation.</title>
        <authorList>
            <consortium name="The Broad Institute Genomics Platform"/>
            <consortium name="The Broad Institute Genome Sequencing Center for Infectious Disease"/>
            <person name="Wu L."/>
            <person name="Ma J."/>
        </authorList>
    </citation>
    <scope>NUCLEOTIDE SEQUENCE [LARGE SCALE GENOMIC DNA]</scope>
    <source>
        <strain evidence="3">CGMCC 4.7317</strain>
    </source>
</reference>
<dbReference type="Proteomes" id="UP001596138">
    <property type="component" value="Unassembled WGS sequence"/>
</dbReference>
<accession>A0ABW1SZ96</accession>
<dbReference type="InterPro" id="IPR006311">
    <property type="entry name" value="TAT_signal"/>
</dbReference>
<dbReference type="EMBL" id="JBHSTI010000008">
    <property type="protein sequence ID" value="MFC6237584.1"/>
    <property type="molecule type" value="Genomic_DNA"/>
</dbReference>
<keyword evidence="1" id="KW-1133">Transmembrane helix</keyword>
<dbReference type="RefSeq" id="WP_386765015.1">
    <property type="nucleotide sequence ID" value="NZ_JBHSTI010000008.1"/>
</dbReference>
<comment type="caution">
    <text evidence="2">The sequence shown here is derived from an EMBL/GenBank/DDBJ whole genome shotgun (WGS) entry which is preliminary data.</text>
</comment>
<gene>
    <name evidence="2" type="ORF">ACFQGU_06820</name>
</gene>
<keyword evidence="3" id="KW-1185">Reference proteome</keyword>
<feature type="transmembrane region" description="Helical" evidence="1">
    <location>
        <begin position="84"/>
        <end position="102"/>
    </location>
</feature>
<protein>
    <submittedName>
        <fullName evidence="2">Uncharacterized protein</fullName>
    </submittedName>
</protein>
<keyword evidence="1" id="KW-0472">Membrane</keyword>
<keyword evidence="1" id="KW-0812">Transmembrane</keyword>
<dbReference type="PROSITE" id="PS51318">
    <property type="entry name" value="TAT"/>
    <property type="match status" value="1"/>
</dbReference>